<gene>
    <name evidence="2" type="ORF">TrCOL_g718</name>
</gene>
<comment type="caution">
    <text evidence="2">The sequence shown here is derived from an EMBL/GenBank/DDBJ whole genome shotgun (WGS) entry which is preliminary data.</text>
</comment>
<dbReference type="AlphaFoldDB" id="A0A9W7G585"/>
<feature type="region of interest" description="Disordered" evidence="1">
    <location>
        <begin position="75"/>
        <end position="100"/>
    </location>
</feature>
<dbReference type="Proteomes" id="UP001165065">
    <property type="component" value="Unassembled WGS sequence"/>
</dbReference>
<evidence type="ECO:0000313" key="2">
    <source>
        <dbReference type="EMBL" id="GMI33583.1"/>
    </source>
</evidence>
<organism evidence="2 3">
    <name type="scientific">Triparma columacea</name>
    <dbReference type="NCBI Taxonomy" id="722753"/>
    <lineage>
        <taxon>Eukaryota</taxon>
        <taxon>Sar</taxon>
        <taxon>Stramenopiles</taxon>
        <taxon>Ochrophyta</taxon>
        <taxon>Bolidophyceae</taxon>
        <taxon>Parmales</taxon>
        <taxon>Triparmaceae</taxon>
        <taxon>Triparma</taxon>
    </lineage>
</organism>
<feature type="region of interest" description="Disordered" evidence="1">
    <location>
        <begin position="1"/>
        <end position="30"/>
    </location>
</feature>
<sequence>MSSAAATGTDLPPADAPSRIVDKAEDRPSGLGAAFHNTGKAVGSMFIGLFDITGAIVVGIGKGIKTLVDPQTYQNNKKKDDTVADEAKAKAEEVQESNQE</sequence>
<name>A0A9W7G585_9STRA</name>
<evidence type="ECO:0000256" key="1">
    <source>
        <dbReference type="SAM" id="MobiDB-lite"/>
    </source>
</evidence>
<keyword evidence="3" id="KW-1185">Reference proteome</keyword>
<accession>A0A9W7G585</accession>
<dbReference type="EMBL" id="BRYA01000034">
    <property type="protein sequence ID" value="GMI33583.1"/>
    <property type="molecule type" value="Genomic_DNA"/>
</dbReference>
<feature type="compositionally biased region" description="Basic and acidic residues" evidence="1">
    <location>
        <begin position="77"/>
        <end position="93"/>
    </location>
</feature>
<proteinExistence type="predicted"/>
<protein>
    <submittedName>
        <fullName evidence="2">Uncharacterized protein</fullName>
    </submittedName>
</protein>
<reference evidence="3" key="1">
    <citation type="journal article" date="2023" name="Commun. Biol.">
        <title>Genome analysis of Parmales, the sister group of diatoms, reveals the evolutionary specialization of diatoms from phago-mixotrophs to photoautotrophs.</title>
        <authorList>
            <person name="Ban H."/>
            <person name="Sato S."/>
            <person name="Yoshikawa S."/>
            <person name="Yamada K."/>
            <person name="Nakamura Y."/>
            <person name="Ichinomiya M."/>
            <person name="Sato N."/>
            <person name="Blanc-Mathieu R."/>
            <person name="Endo H."/>
            <person name="Kuwata A."/>
            <person name="Ogata H."/>
        </authorList>
    </citation>
    <scope>NUCLEOTIDE SEQUENCE [LARGE SCALE GENOMIC DNA]</scope>
</reference>
<evidence type="ECO:0000313" key="3">
    <source>
        <dbReference type="Proteomes" id="UP001165065"/>
    </source>
</evidence>